<dbReference type="GO" id="GO:0009239">
    <property type="term" value="P:enterobactin biosynthetic process"/>
    <property type="evidence" value="ECO:0007669"/>
    <property type="project" value="TreeGrafter"/>
</dbReference>
<keyword evidence="3" id="KW-0597">Phosphoprotein</keyword>
<dbReference type="GO" id="GO:0043041">
    <property type="term" value="P:amino acid activation for nonribosomal peptide biosynthetic process"/>
    <property type="evidence" value="ECO:0007669"/>
    <property type="project" value="TreeGrafter"/>
</dbReference>
<proteinExistence type="predicted"/>
<keyword evidence="5" id="KW-0436">Ligase</keyword>
<dbReference type="Gene3D" id="3.40.50.1820">
    <property type="entry name" value="alpha/beta hydrolase"/>
    <property type="match status" value="1"/>
</dbReference>
<feature type="domain" description="Carrier" evidence="4">
    <location>
        <begin position="256"/>
        <end position="331"/>
    </location>
</feature>
<dbReference type="eggNOG" id="COG1020">
    <property type="taxonomic scope" value="Bacteria"/>
</dbReference>
<evidence type="ECO:0000313" key="5">
    <source>
        <dbReference type="EMBL" id="EPX55610.1"/>
    </source>
</evidence>
<dbReference type="EMBL" id="ANAH02000071">
    <property type="protein sequence ID" value="EPX55610.1"/>
    <property type="molecule type" value="Genomic_DNA"/>
</dbReference>
<gene>
    <name evidence="5" type="ORF">D187_009221</name>
</gene>
<keyword evidence="6" id="KW-1185">Reference proteome</keyword>
<dbReference type="AlphaFoldDB" id="S9NU01"/>
<dbReference type="SMART" id="SM00823">
    <property type="entry name" value="PKS_PP"/>
    <property type="match status" value="1"/>
</dbReference>
<dbReference type="Gene3D" id="3.30.559.10">
    <property type="entry name" value="Chloramphenicol acetyltransferase-like domain"/>
    <property type="match status" value="2"/>
</dbReference>
<dbReference type="InterPro" id="IPR020806">
    <property type="entry name" value="PKS_PP-bd"/>
</dbReference>
<dbReference type="GO" id="GO:0031177">
    <property type="term" value="F:phosphopantetheine binding"/>
    <property type="evidence" value="ECO:0007669"/>
    <property type="project" value="InterPro"/>
</dbReference>
<reference evidence="5" key="1">
    <citation type="submission" date="2013-05" db="EMBL/GenBank/DDBJ databases">
        <title>Genome assembly of Cystobacter fuscus DSM 2262.</title>
        <authorList>
            <person name="Sharma G."/>
            <person name="Khatri I."/>
            <person name="Kaur C."/>
            <person name="Mayilraj S."/>
            <person name="Subramanian S."/>
        </authorList>
    </citation>
    <scope>NUCLEOTIDE SEQUENCE [LARGE SCALE GENOMIC DNA]</scope>
    <source>
        <strain evidence="5">DSM 2262</strain>
    </source>
</reference>
<dbReference type="Proteomes" id="UP000011682">
    <property type="component" value="Unassembled WGS sequence"/>
</dbReference>
<dbReference type="InterPro" id="IPR023213">
    <property type="entry name" value="CAT-like_dom_sf"/>
</dbReference>
<dbReference type="SUPFAM" id="SSF52777">
    <property type="entry name" value="CoA-dependent acyltransferases"/>
    <property type="match status" value="1"/>
</dbReference>
<accession>S9NU01</accession>
<dbReference type="PROSITE" id="PS50075">
    <property type="entry name" value="CARRIER"/>
    <property type="match status" value="1"/>
</dbReference>
<protein>
    <submittedName>
        <fullName evidence="5">Long-chain-fatty-acid--CoA ligase</fullName>
    </submittedName>
</protein>
<dbReference type="PANTHER" id="PTHR45527:SF1">
    <property type="entry name" value="FATTY ACID SYNTHASE"/>
    <property type="match status" value="1"/>
</dbReference>
<comment type="caution">
    <text evidence="5">The sequence shown here is derived from an EMBL/GenBank/DDBJ whole genome shotgun (WGS) entry which is preliminary data.</text>
</comment>
<dbReference type="InterPro" id="IPR006162">
    <property type="entry name" value="Ppantetheine_attach_site"/>
</dbReference>
<dbReference type="OrthoDB" id="2472181at2"/>
<dbReference type="SUPFAM" id="SSF47336">
    <property type="entry name" value="ACP-like"/>
    <property type="match status" value="1"/>
</dbReference>
<dbReference type="InterPro" id="IPR009081">
    <property type="entry name" value="PP-bd_ACP"/>
</dbReference>
<organism evidence="5 6">
    <name type="scientific">Cystobacter fuscus (strain ATCC 25194 / DSM 2262 / NBRC 100088 / M29)</name>
    <dbReference type="NCBI Taxonomy" id="1242864"/>
    <lineage>
        <taxon>Bacteria</taxon>
        <taxon>Pseudomonadati</taxon>
        <taxon>Myxococcota</taxon>
        <taxon>Myxococcia</taxon>
        <taxon>Myxococcales</taxon>
        <taxon>Cystobacterineae</taxon>
        <taxon>Archangiaceae</taxon>
        <taxon>Cystobacter</taxon>
    </lineage>
</organism>
<keyword evidence="2" id="KW-0596">Phosphopantetheine</keyword>
<sequence length="334" mass="36226">MTTVFPMSFAQRRLCFLHGLDPTGFAHSSARCFQVTGPLDVTALRAAVDVLVARHEPLRTVFPLGASQHVTVLAAACGVVLGHQAGRERVLLGLAVANRELPEVERVLGFFVNTVALRIDLSGDPDFRELLGRVADATAAYAHQDLPFEQLVAELAPPRDPVRSPLVQVNFAHHPAGSMGVMALHGCAVREHLLDFATAKFELTLRVEESVDGASVVWAEFDERVFDTGFIDGLLSSYEEVLRTAALEVPVSRLLSARGATERVLTRIFADVLGVETVGPHDDFFRLGGHSLLLVDVAVRVRAELGRDIGLRDLYQTPTVVGAAARLERAGDTR</sequence>
<dbReference type="RefSeq" id="WP_002627204.1">
    <property type="nucleotide sequence ID" value="NZ_ANAH02000071.1"/>
</dbReference>
<dbReference type="Pfam" id="PF00668">
    <property type="entry name" value="Condensation"/>
    <property type="match status" value="2"/>
</dbReference>
<evidence type="ECO:0000256" key="1">
    <source>
        <dbReference type="ARBA" id="ARBA00001957"/>
    </source>
</evidence>
<dbReference type="GO" id="GO:0047527">
    <property type="term" value="F:2,3-dihydroxybenzoate-serine ligase activity"/>
    <property type="evidence" value="ECO:0007669"/>
    <property type="project" value="TreeGrafter"/>
</dbReference>
<dbReference type="Gene3D" id="3.30.559.30">
    <property type="entry name" value="Nonribosomal peptide synthetase, condensation domain"/>
    <property type="match status" value="1"/>
</dbReference>
<dbReference type="GO" id="GO:0005829">
    <property type="term" value="C:cytosol"/>
    <property type="evidence" value="ECO:0007669"/>
    <property type="project" value="TreeGrafter"/>
</dbReference>
<dbReference type="PANTHER" id="PTHR45527">
    <property type="entry name" value="NONRIBOSOMAL PEPTIDE SYNTHETASE"/>
    <property type="match status" value="1"/>
</dbReference>
<dbReference type="InterPro" id="IPR036736">
    <property type="entry name" value="ACP-like_sf"/>
</dbReference>
<dbReference type="InterPro" id="IPR001242">
    <property type="entry name" value="Condensation_dom"/>
</dbReference>
<dbReference type="InterPro" id="IPR029058">
    <property type="entry name" value="AB_hydrolase_fold"/>
</dbReference>
<dbReference type="PROSITE" id="PS00012">
    <property type="entry name" value="PHOSPHOPANTETHEINE"/>
    <property type="match status" value="1"/>
</dbReference>
<dbReference type="GO" id="GO:0009366">
    <property type="term" value="C:enterobactin synthetase complex"/>
    <property type="evidence" value="ECO:0007669"/>
    <property type="project" value="TreeGrafter"/>
</dbReference>
<evidence type="ECO:0000313" key="6">
    <source>
        <dbReference type="Proteomes" id="UP000011682"/>
    </source>
</evidence>
<evidence type="ECO:0000259" key="4">
    <source>
        <dbReference type="PROSITE" id="PS50075"/>
    </source>
</evidence>
<evidence type="ECO:0000256" key="3">
    <source>
        <dbReference type="ARBA" id="ARBA00022553"/>
    </source>
</evidence>
<name>S9NU01_CYSF2</name>
<dbReference type="Pfam" id="PF00550">
    <property type="entry name" value="PP-binding"/>
    <property type="match status" value="1"/>
</dbReference>
<comment type="cofactor">
    <cofactor evidence="1">
        <name>pantetheine 4'-phosphate</name>
        <dbReference type="ChEBI" id="CHEBI:47942"/>
    </cofactor>
</comment>
<evidence type="ECO:0000256" key="2">
    <source>
        <dbReference type="ARBA" id="ARBA00022450"/>
    </source>
</evidence>